<dbReference type="RefSeq" id="WP_102736114.1">
    <property type="nucleotide sequence ID" value="NZ_PJKN01000007.1"/>
</dbReference>
<sequence>MKHETTSSVAGEEEGGGTAALQPLPVSDEFISRLAGKCEEIFPLNNRLRRDEISDDEIHEMESLLKRLRPSPARVLFREQCCALMCAESEHEMETRLKRLSASSMLEFSVCKMAQAMNCVSDEKQEKAFSIPLWRRFACISGISAAAFVGAVMLVQHALVAPVGTVAAGNAGEVSSEKAETPVIPGEKRELLRTPTLFELQGGDERVPVIAPAVIRKILPEKEY</sequence>
<feature type="compositionally biased region" description="Low complexity" evidence="1">
    <location>
        <begin position="1"/>
        <end position="10"/>
    </location>
</feature>
<dbReference type="AlphaFoldDB" id="A0AAP8NKU8"/>
<dbReference type="EMBL" id="PJKN01000007">
    <property type="protein sequence ID" value="PNC53859.1"/>
    <property type="molecule type" value="Genomic_DNA"/>
</dbReference>
<feature type="region of interest" description="Disordered" evidence="1">
    <location>
        <begin position="1"/>
        <end position="22"/>
    </location>
</feature>
<comment type="caution">
    <text evidence="2">The sequence shown here is derived from an EMBL/GenBank/DDBJ whole genome shotgun (WGS) entry which is preliminary data.</text>
</comment>
<dbReference type="Proteomes" id="UP000235914">
    <property type="component" value="Unassembled WGS sequence"/>
</dbReference>
<accession>A0AAP8NKU8</accession>
<evidence type="ECO:0000313" key="3">
    <source>
        <dbReference type="Proteomes" id="UP000235914"/>
    </source>
</evidence>
<protein>
    <submittedName>
        <fullName evidence="2">Uncharacterized protein</fullName>
    </submittedName>
</protein>
<reference evidence="2 3" key="1">
    <citation type="journal article" date="2017" name="BMC Genomics">
        <title>Genome sequencing of 39 Akkermansia muciniphila isolates reveals its population structure, genomic and functional diverisity, and global distribution in mammalian gut microbiotas.</title>
        <authorList>
            <person name="Guo X."/>
            <person name="Li S."/>
            <person name="Zhang J."/>
            <person name="Wu F."/>
            <person name="Li X."/>
            <person name="Wu D."/>
            <person name="Zhang M."/>
            <person name="Ou Z."/>
            <person name="Jie Z."/>
            <person name="Yan Q."/>
            <person name="Li P."/>
            <person name="Yi J."/>
            <person name="Peng Y."/>
        </authorList>
    </citation>
    <scope>NUCLEOTIDE SEQUENCE [LARGE SCALE GENOMIC DNA]</scope>
    <source>
        <strain evidence="2 3">GP43</strain>
    </source>
</reference>
<organism evidence="2 3">
    <name type="scientific">Akkermansia muciniphila</name>
    <dbReference type="NCBI Taxonomy" id="239935"/>
    <lineage>
        <taxon>Bacteria</taxon>
        <taxon>Pseudomonadati</taxon>
        <taxon>Verrucomicrobiota</taxon>
        <taxon>Verrucomicrobiia</taxon>
        <taxon>Verrucomicrobiales</taxon>
        <taxon>Akkermansiaceae</taxon>
        <taxon>Akkermansia</taxon>
    </lineage>
</organism>
<evidence type="ECO:0000313" key="2">
    <source>
        <dbReference type="EMBL" id="PNC53859.1"/>
    </source>
</evidence>
<gene>
    <name evidence="2" type="ORF">CXU09_11240</name>
</gene>
<evidence type="ECO:0000256" key="1">
    <source>
        <dbReference type="SAM" id="MobiDB-lite"/>
    </source>
</evidence>
<proteinExistence type="predicted"/>
<name>A0AAP8NKU8_9BACT</name>